<dbReference type="PANTHER" id="PTHR42849:SF1">
    <property type="entry name" value="N-ACETYLNEURAMINATE LYASE"/>
    <property type="match status" value="1"/>
</dbReference>
<dbReference type="PRINTS" id="PR00146">
    <property type="entry name" value="DHPICSNTHASE"/>
</dbReference>
<dbReference type="CDD" id="cd00408">
    <property type="entry name" value="DHDPS-like"/>
    <property type="match status" value="1"/>
</dbReference>
<evidence type="ECO:0000256" key="1">
    <source>
        <dbReference type="ARBA" id="ARBA00023239"/>
    </source>
</evidence>
<dbReference type="GO" id="GO:0019262">
    <property type="term" value="P:N-acetylneuraminate catabolic process"/>
    <property type="evidence" value="ECO:0007669"/>
    <property type="project" value="TreeGrafter"/>
</dbReference>
<dbReference type="SUPFAM" id="SSF51569">
    <property type="entry name" value="Aldolase"/>
    <property type="match status" value="1"/>
</dbReference>
<keyword evidence="3" id="KW-1185">Reference proteome</keyword>
<dbReference type="PANTHER" id="PTHR42849">
    <property type="entry name" value="N-ACETYLNEURAMINATE LYASE"/>
    <property type="match status" value="1"/>
</dbReference>
<dbReference type="GO" id="GO:0008747">
    <property type="term" value="F:N-acetylneuraminate lyase activity"/>
    <property type="evidence" value="ECO:0007669"/>
    <property type="project" value="TreeGrafter"/>
</dbReference>
<dbReference type="Proteomes" id="UP000481360">
    <property type="component" value="Unassembled WGS sequence"/>
</dbReference>
<gene>
    <name evidence="2" type="ORF">G7043_26285</name>
</gene>
<dbReference type="InterPro" id="IPR013785">
    <property type="entry name" value="Aldolase_TIM"/>
</dbReference>
<protein>
    <submittedName>
        <fullName evidence="2">Dihydrodipicolinate synthase family protein</fullName>
    </submittedName>
</protein>
<dbReference type="SMART" id="SM01130">
    <property type="entry name" value="DHDPS"/>
    <property type="match status" value="1"/>
</dbReference>
<dbReference type="RefSeq" id="WP_166049885.1">
    <property type="nucleotide sequence ID" value="NZ_JAAMPJ010000007.1"/>
</dbReference>
<evidence type="ECO:0000313" key="3">
    <source>
        <dbReference type="Proteomes" id="UP000481360"/>
    </source>
</evidence>
<name>A0A7C9VYV5_9PSEU</name>
<dbReference type="InterPro" id="IPR002220">
    <property type="entry name" value="DapA-like"/>
</dbReference>
<accession>A0A7C9VYV5</accession>
<comment type="caution">
    <text evidence="2">The sequence shown here is derived from an EMBL/GenBank/DDBJ whole genome shotgun (WGS) entry which is preliminary data.</text>
</comment>
<evidence type="ECO:0000313" key="2">
    <source>
        <dbReference type="EMBL" id="NGY62438.1"/>
    </source>
</evidence>
<organism evidence="2 3">
    <name type="scientific">Lentzea alba</name>
    <dbReference type="NCBI Taxonomy" id="2714351"/>
    <lineage>
        <taxon>Bacteria</taxon>
        <taxon>Bacillati</taxon>
        <taxon>Actinomycetota</taxon>
        <taxon>Actinomycetes</taxon>
        <taxon>Pseudonocardiales</taxon>
        <taxon>Pseudonocardiaceae</taxon>
        <taxon>Lentzea</taxon>
    </lineage>
</organism>
<reference evidence="2 3" key="1">
    <citation type="submission" date="2020-03" db="EMBL/GenBank/DDBJ databases">
        <title>Isolation and identification of active actinomycetes.</title>
        <authorList>
            <person name="Sun X."/>
        </authorList>
    </citation>
    <scope>NUCLEOTIDE SEQUENCE [LARGE SCALE GENOMIC DNA]</scope>
    <source>
        <strain evidence="2 3">NEAU-D13</strain>
    </source>
</reference>
<sequence>MLTGTVVPLVTPLTPTGRVSADGVRRLVDSVRDGVVALLPALSSGEGWRLSRDQWTEVVGWAEEFSGDLPVLAGVTLPTTAEVVQRCRLAADLGVDAVVITAPFDPEATQETIFRHYATVREAVALPIMVYNENVLSGNDADAPTLRRICALPDVVGVKESSGSTALTRELVAALPDVPVFQGWEHLLTSVAGVAGLIGPLSNLEPDLCTAALVDPTPDRQSEVDAACARHGLLRDDWYREVKRELCRRGVLDTALTVEELS</sequence>
<dbReference type="EMBL" id="JAAMPJ010000007">
    <property type="protein sequence ID" value="NGY62438.1"/>
    <property type="molecule type" value="Genomic_DNA"/>
</dbReference>
<dbReference type="Pfam" id="PF00701">
    <property type="entry name" value="DHDPS"/>
    <property type="match status" value="1"/>
</dbReference>
<proteinExistence type="predicted"/>
<dbReference type="AlphaFoldDB" id="A0A7C9VYV5"/>
<dbReference type="GO" id="GO:0005829">
    <property type="term" value="C:cytosol"/>
    <property type="evidence" value="ECO:0007669"/>
    <property type="project" value="TreeGrafter"/>
</dbReference>
<dbReference type="Gene3D" id="3.20.20.70">
    <property type="entry name" value="Aldolase class I"/>
    <property type="match status" value="1"/>
</dbReference>
<keyword evidence="1" id="KW-0456">Lyase</keyword>